<name>A0A7N5KFR9_AILME</name>
<dbReference type="FunFam" id="3.30.1370.240:FF:000002">
    <property type="entry name" value="phenylalanine--tRNA ligase alpha subunit"/>
    <property type="match status" value="1"/>
</dbReference>
<keyword evidence="9" id="KW-0547">Nucleotide-binding</keyword>
<dbReference type="PANTHER" id="PTHR11538">
    <property type="entry name" value="PHENYLALANYL-TRNA SYNTHETASE"/>
    <property type="match status" value="1"/>
</dbReference>
<dbReference type="SUPFAM" id="SSF46785">
    <property type="entry name" value="Winged helix' DNA-binding domain"/>
    <property type="match status" value="1"/>
</dbReference>
<keyword evidence="13" id="KW-0007">Acetylation</keyword>
<dbReference type="PROSITE" id="PS50862">
    <property type="entry name" value="AA_TRNA_LIGASE_II"/>
    <property type="match status" value="1"/>
</dbReference>
<dbReference type="GO" id="GO:0009328">
    <property type="term" value="C:phenylalanine-tRNA ligase complex"/>
    <property type="evidence" value="ECO:0007669"/>
    <property type="project" value="TreeGrafter"/>
</dbReference>
<dbReference type="PANTHER" id="PTHR11538:SF40">
    <property type="entry name" value="PHENYLALANINE--TRNA LIGASE ALPHA SUBUNIT"/>
    <property type="match status" value="1"/>
</dbReference>
<dbReference type="Gene3D" id="1.10.10.2320">
    <property type="match status" value="1"/>
</dbReference>
<dbReference type="InterPro" id="IPR002319">
    <property type="entry name" value="Phenylalanyl-tRNA_Synthase"/>
</dbReference>
<evidence type="ECO:0000256" key="4">
    <source>
        <dbReference type="ARBA" id="ARBA00015409"/>
    </source>
</evidence>
<evidence type="ECO:0000256" key="3">
    <source>
        <dbReference type="ARBA" id="ARBA00012814"/>
    </source>
</evidence>
<evidence type="ECO:0000256" key="7">
    <source>
        <dbReference type="ARBA" id="ARBA00022598"/>
    </source>
</evidence>
<dbReference type="GO" id="GO:0005524">
    <property type="term" value="F:ATP binding"/>
    <property type="evidence" value="ECO:0007669"/>
    <property type="project" value="UniProtKB-KW"/>
</dbReference>
<evidence type="ECO:0000256" key="11">
    <source>
        <dbReference type="ARBA" id="ARBA00022842"/>
    </source>
</evidence>
<evidence type="ECO:0000256" key="9">
    <source>
        <dbReference type="ARBA" id="ARBA00022741"/>
    </source>
</evidence>
<dbReference type="Ensembl" id="ENSAMET00000027146.1">
    <property type="protein sequence ID" value="ENSAMEP00000039442.1"/>
    <property type="gene ID" value="ENSAMEG00000012446.2"/>
</dbReference>
<evidence type="ECO:0000256" key="15">
    <source>
        <dbReference type="ARBA" id="ARBA00030612"/>
    </source>
</evidence>
<proteinExistence type="inferred from homology"/>
<dbReference type="GO" id="GO:0006432">
    <property type="term" value="P:phenylalanyl-tRNA aminoacylation"/>
    <property type="evidence" value="ECO:0007669"/>
    <property type="project" value="InterPro"/>
</dbReference>
<evidence type="ECO:0000256" key="1">
    <source>
        <dbReference type="ARBA" id="ARBA00004496"/>
    </source>
</evidence>
<dbReference type="GO" id="GO:0000049">
    <property type="term" value="F:tRNA binding"/>
    <property type="evidence" value="ECO:0007669"/>
    <property type="project" value="InterPro"/>
</dbReference>
<dbReference type="InterPro" id="IPR006195">
    <property type="entry name" value="aa-tRNA-synth_II"/>
</dbReference>
<evidence type="ECO:0000256" key="13">
    <source>
        <dbReference type="ARBA" id="ARBA00022990"/>
    </source>
</evidence>
<evidence type="ECO:0000313" key="19">
    <source>
        <dbReference type="Proteomes" id="UP000008912"/>
    </source>
</evidence>
<dbReference type="Gene3D" id="1.10.10.2330">
    <property type="match status" value="1"/>
</dbReference>
<dbReference type="Pfam" id="PF18553">
    <property type="entry name" value="PheRS_DBD3"/>
    <property type="match status" value="1"/>
</dbReference>
<keyword evidence="7" id="KW-0436">Ligase</keyword>
<keyword evidence="11" id="KW-0460">Magnesium</keyword>
<dbReference type="CDD" id="cd00496">
    <property type="entry name" value="PheRS_alpha_core"/>
    <property type="match status" value="1"/>
</dbReference>
<comment type="subcellular location">
    <subcellularLocation>
        <location evidence="1">Cytoplasm</location>
    </subcellularLocation>
</comment>
<dbReference type="FunFam" id="1.10.10.2320:FF:000001">
    <property type="entry name" value="phenylalanine--tRNA ligase alpha subunit"/>
    <property type="match status" value="1"/>
</dbReference>
<accession>A0A7N5KFR9</accession>
<dbReference type="GO" id="GO:0005829">
    <property type="term" value="C:cytosol"/>
    <property type="evidence" value="ECO:0007669"/>
    <property type="project" value="TreeGrafter"/>
</dbReference>
<dbReference type="AlphaFoldDB" id="A0A7N5KFR9"/>
<dbReference type="InterPro" id="IPR045864">
    <property type="entry name" value="aa-tRNA-synth_II/BPL/LPL"/>
</dbReference>
<dbReference type="GO" id="GO:0046872">
    <property type="term" value="F:metal ion binding"/>
    <property type="evidence" value="ECO:0007669"/>
    <property type="project" value="UniProtKB-KW"/>
</dbReference>
<dbReference type="GO" id="GO:0004826">
    <property type="term" value="F:phenylalanine-tRNA ligase activity"/>
    <property type="evidence" value="ECO:0007669"/>
    <property type="project" value="UniProtKB-EC"/>
</dbReference>
<keyword evidence="5" id="KW-0963">Cytoplasm</keyword>
<dbReference type="InterPro" id="IPR040586">
    <property type="entry name" value="PheRS_DBD2"/>
</dbReference>
<dbReference type="GeneTree" id="ENSGT00390000006387"/>
<evidence type="ECO:0000313" key="18">
    <source>
        <dbReference type="Ensembl" id="ENSAMEP00000039442.1"/>
    </source>
</evidence>
<gene>
    <name evidence="18" type="primary">FARSA</name>
</gene>
<evidence type="ECO:0000256" key="5">
    <source>
        <dbReference type="ARBA" id="ARBA00022490"/>
    </source>
</evidence>
<dbReference type="Gene3D" id="3.30.1370.240">
    <property type="match status" value="1"/>
</dbReference>
<dbReference type="FunFam" id="3.30.930.10:FF:000036">
    <property type="entry name" value="phenylalanine--tRNA ligase alpha subunit"/>
    <property type="match status" value="1"/>
</dbReference>
<dbReference type="SUPFAM" id="SSF55681">
    <property type="entry name" value="Class II aaRS and biotin synthetases"/>
    <property type="match status" value="1"/>
</dbReference>
<evidence type="ECO:0000256" key="12">
    <source>
        <dbReference type="ARBA" id="ARBA00022917"/>
    </source>
</evidence>
<evidence type="ECO:0000256" key="2">
    <source>
        <dbReference type="ARBA" id="ARBA00006703"/>
    </source>
</evidence>
<dbReference type="InterPro" id="IPR004529">
    <property type="entry name" value="Phe-tRNA-synth_IIc_asu"/>
</dbReference>
<organism evidence="18 19">
    <name type="scientific">Ailuropoda melanoleuca</name>
    <name type="common">Giant panda</name>
    <dbReference type="NCBI Taxonomy" id="9646"/>
    <lineage>
        <taxon>Eukaryota</taxon>
        <taxon>Metazoa</taxon>
        <taxon>Chordata</taxon>
        <taxon>Craniata</taxon>
        <taxon>Vertebrata</taxon>
        <taxon>Euteleostomi</taxon>
        <taxon>Mammalia</taxon>
        <taxon>Eutheria</taxon>
        <taxon>Laurasiatheria</taxon>
        <taxon>Carnivora</taxon>
        <taxon>Caniformia</taxon>
        <taxon>Ursidae</taxon>
        <taxon>Ailuropoda</taxon>
    </lineage>
</organism>
<dbReference type="InterPro" id="IPR040725">
    <property type="entry name" value="PheRS_DBD3"/>
</dbReference>
<comment type="similarity">
    <text evidence="2">Belongs to the class-II aminoacyl-tRNA synthetase family. Phe-tRNA synthetase alpha subunit type 2 subfamily.</text>
</comment>
<dbReference type="Gene3D" id="3.30.930.10">
    <property type="entry name" value="Bira Bifunctional Protein, Domain 2"/>
    <property type="match status" value="1"/>
</dbReference>
<reference evidence="18" key="2">
    <citation type="submission" date="2025-08" db="UniProtKB">
        <authorList>
            <consortium name="Ensembl"/>
        </authorList>
    </citation>
    <scope>IDENTIFICATION</scope>
</reference>
<dbReference type="FunFam" id="1.10.10.2330:FF:000001">
    <property type="entry name" value="phenylalanine--tRNA ligase alpha subunit"/>
    <property type="match status" value="1"/>
</dbReference>
<evidence type="ECO:0000256" key="6">
    <source>
        <dbReference type="ARBA" id="ARBA00022553"/>
    </source>
</evidence>
<keyword evidence="6" id="KW-0597">Phosphoprotein</keyword>
<keyword evidence="12" id="KW-0648">Protein biosynthesis</keyword>
<reference evidence="18 19" key="1">
    <citation type="journal article" date="2010" name="Nature">
        <title>The sequence and de novo assembly of the giant panda genome.</title>
        <authorList>
            <person name="Li R."/>
            <person name="Fan W."/>
            <person name="Tian G."/>
            <person name="Zhu H."/>
            <person name="He L."/>
            <person name="Cai J."/>
            <person name="Huang Q."/>
            <person name="Cai Q."/>
            <person name="Li B."/>
            <person name="Bai Y."/>
            <person name="Zhang Z."/>
            <person name="Zhang Y."/>
            <person name="Wang W."/>
            <person name="Li J."/>
            <person name="Wei F."/>
            <person name="Li H."/>
            <person name="Jian M."/>
            <person name="Li J."/>
            <person name="Zhang Z."/>
            <person name="Nielsen R."/>
            <person name="Li D."/>
            <person name="Gu W."/>
            <person name="Yang Z."/>
            <person name="Xuan Z."/>
            <person name="Ryder O.A."/>
            <person name="Leung F.C."/>
            <person name="Zhou Y."/>
            <person name="Cao J."/>
            <person name="Sun X."/>
            <person name="Fu Y."/>
            <person name="Fang X."/>
            <person name="Guo X."/>
            <person name="Wang B."/>
            <person name="Hou R."/>
            <person name="Shen F."/>
            <person name="Mu B."/>
            <person name="Ni P."/>
            <person name="Lin R."/>
            <person name="Qian W."/>
            <person name="Wang G."/>
            <person name="Yu C."/>
            <person name="Nie W."/>
            <person name="Wang J."/>
            <person name="Wu Z."/>
            <person name="Liang H."/>
            <person name="Min J."/>
            <person name="Wu Q."/>
            <person name="Cheng S."/>
            <person name="Ruan J."/>
            <person name="Wang M."/>
            <person name="Shi Z."/>
            <person name="Wen M."/>
            <person name="Liu B."/>
            <person name="Ren X."/>
            <person name="Zheng H."/>
            <person name="Dong D."/>
            <person name="Cook K."/>
            <person name="Shan G."/>
            <person name="Zhang H."/>
            <person name="Kosiol C."/>
            <person name="Xie X."/>
            <person name="Lu Z."/>
            <person name="Zheng H."/>
            <person name="Li Y."/>
            <person name="Steiner C.C."/>
            <person name="Lam T.T."/>
            <person name="Lin S."/>
            <person name="Zhang Q."/>
            <person name="Li G."/>
            <person name="Tian J."/>
            <person name="Gong T."/>
            <person name="Liu H."/>
            <person name="Zhang D."/>
            <person name="Fang L."/>
            <person name="Ye C."/>
            <person name="Zhang J."/>
            <person name="Hu W."/>
            <person name="Xu A."/>
            <person name="Ren Y."/>
            <person name="Zhang G."/>
            <person name="Bruford M.W."/>
            <person name="Li Q."/>
            <person name="Ma L."/>
            <person name="Guo Y."/>
            <person name="An N."/>
            <person name="Hu Y."/>
            <person name="Zheng Y."/>
            <person name="Shi Y."/>
            <person name="Li Z."/>
            <person name="Liu Q."/>
            <person name="Chen Y."/>
            <person name="Zhao J."/>
            <person name="Qu N."/>
            <person name="Zhao S."/>
            <person name="Tian F."/>
            <person name="Wang X."/>
            <person name="Wang H."/>
            <person name="Xu L."/>
            <person name="Liu X."/>
            <person name="Vinar T."/>
            <person name="Wang Y."/>
            <person name="Lam T.W."/>
            <person name="Yiu S.M."/>
            <person name="Liu S."/>
            <person name="Zhang H."/>
            <person name="Li D."/>
            <person name="Huang Y."/>
            <person name="Wang X."/>
            <person name="Yang G."/>
            <person name="Jiang Z."/>
            <person name="Wang J."/>
            <person name="Qin N."/>
            <person name="Li L."/>
            <person name="Li J."/>
            <person name="Bolund L."/>
            <person name="Kristiansen K."/>
            <person name="Wong G.K."/>
            <person name="Olson M."/>
            <person name="Zhang X."/>
            <person name="Li S."/>
            <person name="Yang H."/>
            <person name="Wang J."/>
            <person name="Wang J."/>
        </authorList>
    </citation>
    <scope>NUCLEOTIDE SEQUENCE [LARGE SCALE GENOMIC DNA]</scope>
</reference>
<keyword evidence="8" id="KW-0479">Metal-binding</keyword>
<dbReference type="Pfam" id="PF18554">
    <property type="entry name" value="PheRS_DBD2"/>
    <property type="match status" value="1"/>
</dbReference>
<dbReference type="InterPro" id="IPR036390">
    <property type="entry name" value="WH_DNA-bd_sf"/>
</dbReference>
<dbReference type="InterPro" id="IPR040724">
    <property type="entry name" value="PheRS_DBD1"/>
</dbReference>
<dbReference type="EC" id="6.1.1.20" evidence="3"/>
<protein>
    <recommendedName>
        <fullName evidence="4">Phenylalanine--tRNA ligase alpha subunit</fullName>
        <ecNumber evidence="3">6.1.1.20</ecNumber>
    </recommendedName>
    <alternativeName>
        <fullName evidence="15">Phenylalanyl-tRNA synthetase alpha subunit</fullName>
    </alternativeName>
</protein>
<keyword evidence="14" id="KW-0030">Aminoacyl-tRNA synthetase</keyword>
<evidence type="ECO:0000259" key="17">
    <source>
        <dbReference type="PROSITE" id="PS50862"/>
    </source>
</evidence>
<evidence type="ECO:0000256" key="16">
    <source>
        <dbReference type="ARBA" id="ARBA00066021"/>
    </source>
</evidence>
<evidence type="ECO:0000256" key="10">
    <source>
        <dbReference type="ARBA" id="ARBA00022840"/>
    </source>
</evidence>
<evidence type="ECO:0000256" key="14">
    <source>
        <dbReference type="ARBA" id="ARBA00023146"/>
    </source>
</evidence>
<dbReference type="Pfam" id="PF18552">
    <property type="entry name" value="PheRS_DBD1"/>
    <property type="match status" value="1"/>
</dbReference>
<dbReference type="Pfam" id="PF01409">
    <property type="entry name" value="tRNA-synt_2d"/>
    <property type="match status" value="1"/>
</dbReference>
<reference evidence="18" key="3">
    <citation type="submission" date="2025-09" db="UniProtKB">
        <authorList>
            <consortium name="Ensembl"/>
        </authorList>
    </citation>
    <scope>IDENTIFICATION</scope>
</reference>
<dbReference type="NCBIfam" id="NF003210">
    <property type="entry name" value="PRK04172.1"/>
    <property type="match status" value="1"/>
</dbReference>
<evidence type="ECO:0000256" key="8">
    <source>
        <dbReference type="ARBA" id="ARBA00022723"/>
    </source>
</evidence>
<feature type="domain" description="Aminoacyl-transfer RNA synthetases class-II family profile" evidence="17">
    <location>
        <begin position="198"/>
        <end position="468"/>
    </location>
</feature>
<comment type="subunit">
    <text evidence="16">Heterotetramer; dimer of two heterodimers formed by FARSA and FARSB.</text>
</comment>
<keyword evidence="10" id="KW-0067">ATP-binding</keyword>
<sequence>MADGPVAEVLLRHLEAADGGLDSAELAAKMGVDHQAVVGAVKSLQALGEIIEAELRSTKRWELTAEGEEMAREGSHEARVFRSIPQEGLAQSELMRLPSGKVGFSKAMSNKWIRVDKSAADGPRVFRVVDHVEDEVQRRLQLVQGGQAEKLGEKERSELRKRKLLTEVGSWRDRPFKPYNFLAHGVLPDSGHLHPLLKVRTQFRQIFLEMGFTEMPTDNFIESSFWNFDALFQPQQHPARDQHDTFFLRDPAEALQLPMDYVHRVKRTHSQGGYGSQGYKYPWKLEEARKNLLRTHTTSATARALYRLAQKKPFTPTKYFSIDRVFRNETLDATHLAEFHQIEGVVADHGLTLGHLMGVLRQFFTKLGITQLRFKPAYNPYTEPSMEVFSYHQGLKKWVEVGNSGLFRPEMLLPMGLPENVSVIAWGLSLERPTMIKYGINNIRELVGHKVNLQMVYDSPLCRLDAEPGPPRTQGAV</sequence>
<dbReference type="NCBIfam" id="TIGR00468">
    <property type="entry name" value="pheS"/>
    <property type="match status" value="1"/>
</dbReference>
<keyword evidence="19" id="KW-1185">Reference proteome</keyword>
<dbReference type="Proteomes" id="UP000008912">
    <property type="component" value="Unassembled WGS sequence"/>
</dbReference>